<evidence type="ECO:0000256" key="5">
    <source>
        <dbReference type="SAM" id="Phobius"/>
    </source>
</evidence>
<dbReference type="EMBL" id="CVLB01000001">
    <property type="protein sequence ID" value="CRF31948.1"/>
    <property type="molecule type" value="Genomic_DNA"/>
</dbReference>
<dbReference type="InterPro" id="IPR024163">
    <property type="entry name" value="Aerotolerance_reg_N"/>
</dbReference>
<evidence type="ECO:0000256" key="3">
    <source>
        <dbReference type="ARBA" id="ARBA00022989"/>
    </source>
</evidence>
<dbReference type="Gene3D" id="3.40.50.410">
    <property type="entry name" value="von Willebrand factor, type A domain"/>
    <property type="match status" value="1"/>
</dbReference>
<feature type="transmembrane region" description="Helical" evidence="5">
    <location>
        <begin position="49"/>
        <end position="70"/>
    </location>
</feature>
<dbReference type="PANTHER" id="PTHR22550:SF5">
    <property type="entry name" value="LEUCINE ZIPPER PROTEIN 4"/>
    <property type="match status" value="1"/>
</dbReference>
<dbReference type="Pfam" id="PF07584">
    <property type="entry name" value="BatA"/>
    <property type="match status" value="1"/>
</dbReference>
<accession>A0A0G4K4J5</accession>
<gene>
    <name evidence="7" type="ORF">BRSU_0474</name>
</gene>
<dbReference type="Proteomes" id="UP000043763">
    <property type="component" value="Unassembled WGS sequence"/>
</dbReference>
<evidence type="ECO:0000256" key="2">
    <source>
        <dbReference type="ARBA" id="ARBA00022692"/>
    </source>
</evidence>
<organism evidence="7 8">
    <name type="scientific">Brachyspira suanatina</name>
    <dbReference type="NCBI Taxonomy" id="381802"/>
    <lineage>
        <taxon>Bacteria</taxon>
        <taxon>Pseudomonadati</taxon>
        <taxon>Spirochaetota</taxon>
        <taxon>Spirochaetia</taxon>
        <taxon>Brachyspirales</taxon>
        <taxon>Brachyspiraceae</taxon>
        <taxon>Brachyspira</taxon>
    </lineage>
</organism>
<dbReference type="SMART" id="SM00327">
    <property type="entry name" value="VWA"/>
    <property type="match status" value="1"/>
</dbReference>
<dbReference type="PROSITE" id="PS50234">
    <property type="entry name" value="VWFA"/>
    <property type="match status" value="1"/>
</dbReference>
<keyword evidence="3 5" id="KW-1133">Transmembrane helix</keyword>
<dbReference type="Pfam" id="PF13519">
    <property type="entry name" value="VWA_2"/>
    <property type="match status" value="1"/>
</dbReference>
<dbReference type="InterPro" id="IPR036465">
    <property type="entry name" value="vWFA_dom_sf"/>
</dbReference>
<dbReference type="InterPro" id="IPR050768">
    <property type="entry name" value="UPF0353/GerABKA_families"/>
</dbReference>
<proteinExistence type="predicted"/>
<keyword evidence="1" id="KW-1003">Cell membrane</keyword>
<reference evidence="8" key="1">
    <citation type="submission" date="2015-04" db="EMBL/GenBank/DDBJ databases">
        <authorList>
            <person name="Mushtaq Mamoona"/>
        </authorList>
    </citation>
    <scope>NUCLEOTIDE SEQUENCE [LARGE SCALE GENOMIC DNA]</scope>
    <source>
        <strain evidence="8">AN4859/03</strain>
    </source>
</reference>
<dbReference type="OrthoDB" id="6206554at2"/>
<feature type="transmembrane region" description="Helical" evidence="5">
    <location>
        <begin position="305"/>
        <end position="326"/>
    </location>
</feature>
<feature type="domain" description="VWFA" evidence="6">
    <location>
        <begin position="87"/>
        <end position="282"/>
    </location>
</feature>
<evidence type="ECO:0000256" key="1">
    <source>
        <dbReference type="ARBA" id="ARBA00022475"/>
    </source>
</evidence>
<keyword evidence="2 5" id="KW-0812">Transmembrane</keyword>
<evidence type="ECO:0000313" key="7">
    <source>
        <dbReference type="EMBL" id="CRF31948.1"/>
    </source>
</evidence>
<dbReference type="InterPro" id="IPR002035">
    <property type="entry name" value="VWF_A"/>
</dbReference>
<keyword evidence="4 5" id="KW-0472">Membrane</keyword>
<dbReference type="SUPFAM" id="SSF53300">
    <property type="entry name" value="vWA-like"/>
    <property type="match status" value="1"/>
</dbReference>
<protein>
    <submittedName>
        <fullName evidence="7">von Willebrand factor A</fullName>
    </submittedName>
</protein>
<sequence>MTFVSPKFLFLLLTLPIIIFLYIQTRKNHSYSVKHPRVSMSKVLKSRYYVKDIPFMLIILALAFSIIGLARPAKVSHLSDINGEGIYISLVVDVSPSMMAEDMMPTRLEASKKTMIDFIKKRNFDKISLVSFALRASVLSPATFDYTSLEEEIKKIEIDEEGSTSIGLGIATAVDMLRSVKEDNEKIIILLTDGENNSGEIDPKLASEIASNFNIKIYTIGIGDANGSHAWVTYDDPSYGKRRIRADFTLNEESLIDIAATTGGKYFNAKNASALDNVYNTIDRLEKKPILDDDLIQYDELYKPFIIIAFLCLCLSIILSTTRFLIIP</sequence>
<keyword evidence="8" id="KW-1185">Reference proteome</keyword>
<dbReference type="AlphaFoldDB" id="A0A0G4K4J5"/>
<dbReference type="RefSeq" id="WP_048593613.1">
    <property type="nucleotide sequence ID" value="NZ_CVLB01000001.1"/>
</dbReference>
<name>A0A0G4K4J5_9SPIR</name>
<evidence type="ECO:0000259" key="6">
    <source>
        <dbReference type="PROSITE" id="PS50234"/>
    </source>
</evidence>
<evidence type="ECO:0000313" key="8">
    <source>
        <dbReference type="Proteomes" id="UP000043763"/>
    </source>
</evidence>
<dbReference type="PANTHER" id="PTHR22550">
    <property type="entry name" value="SPORE GERMINATION PROTEIN"/>
    <property type="match status" value="1"/>
</dbReference>
<evidence type="ECO:0000256" key="4">
    <source>
        <dbReference type="ARBA" id="ARBA00023136"/>
    </source>
</evidence>